<evidence type="ECO:0000256" key="1">
    <source>
        <dbReference type="SAM" id="MobiDB-lite"/>
    </source>
</evidence>
<gene>
    <name evidence="3" type="ORF">ENV17_05555</name>
</gene>
<dbReference type="EMBL" id="DTFI01000131">
    <property type="protein sequence ID" value="HGI43830.1"/>
    <property type="molecule type" value="Genomic_DNA"/>
</dbReference>
<protein>
    <submittedName>
        <fullName evidence="3">Class I SAM-dependent methyltransferase</fullName>
    </submittedName>
</protein>
<reference evidence="3" key="1">
    <citation type="journal article" date="2020" name="mSystems">
        <title>Genome- and Community-Level Interaction Insights into Carbon Utilization and Element Cycling Functions of Hydrothermarchaeota in Hydrothermal Sediment.</title>
        <authorList>
            <person name="Zhou Z."/>
            <person name="Liu Y."/>
            <person name="Xu W."/>
            <person name="Pan J."/>
            <person name="Luo Z.H."/>
            <person name="Li M."/>
        </authorList>
    </citation>
    <scope>NUCLEOTIDE SEQUENCE [LARGE SCALE GENOMIC DNA]</scope>
    <source>
        <strain evidence="3">SpSt-735</strain>
    </source>
</reference>
<dbReference type="CDD" id="cd02440">
    <property type="entry name" value="AdoMet_MTases"/>
    <property type="match status" value="1"/>
</dbReference>
<dbReference type="Gene3D" id="3.40.50.150">
    <property type="entry name" value="Vaccinia Virus protein VP39"/>
    <property type="match status" value="1"/>
</dbReference>
<dbReference type="GO" id="GO:0008168">
    <property type="term" value="F:methyltransferase activity"/>
    <property type="evidence" value="ECO:0007669"/>
    <property type="project" value="UniProtKB-KW"/>
</dbReference>
<dbReference type="SUPFAM" id="SSF53335">
    <property type="entry name" value="S-adenosyl-L-methionine-dependent methyltransferases"/>
    <property type="match status" value="1"/>
</dbReference>
<dbReference type="Pfam" id="PF13649">
    <property type="entry name" value="Methyltransf_25"/>
    <property type="match status" value="1"/>
</dbReference>
<dbReference type="InterPro" id="IPR029063">
    <property type="entry name" value="SAM-dependent_MTases_sf"/>
</dbReference>
<feature type="domain" description="Methyltransferase" evidence="2">
    <location>
        <begin position="56"/>
        <end position="158"/>
    </location>
</feature>
<dbReference type="GO" id="GO:0032259">
    <property type="term" value="P:methylation"/>
    <property type="evidence" value="ECO:0007669"/>
    <property type="project" value="UniProtKB-KW"/>
</dbReference>
<dbReference type="AlphaFoldDB" id="A0A7C4FFE6"/>
<evidence type="ECO:0000259" key="2">
    <source>
        <dbReference type="Pfam" id="PF13649"/>
    </source>
</evidence>
<comment type="caution">
    <text evidence="3">The sequence shown here is derived from an EMBL/GenBank/DDBJ whole genome shotgun (WGS) entry which is preliminary data.</text>
</comment>
<feature type="region of interest" description="Disordered" evidence="1">
    <location>
        <begin position="265"/>
        <end position="284"/>
    </location>
</feature>
<dbReference type="InterPro" id="IPR041698">
    <property type="entry name" value="Methyltransf_25"/>
</dbReference>
<accession>A0A7C4FFE6</accession>
<organism evidence="3">
    <name type="scientific">Thermofilum pendens</name>
    <dbReference type="NCBI Taxonomy" id="2269"/>
    <lineage>
        <taxon>Archaea</taxon>
        <taxon>Thermoproteota</taxon>
        <taxon>Thermoprotei</taxon>
        <taxon>Thermofilales</taxon>
        <taxon>Thermofilaceae</taxon>
        <taxon>Thermofilum</taxon>
    </lineage>
</organism>
<keyword evidence="3" id="KW-0808">Transferase</keyword>
<proteinExistence type="predicted"/>
<name>A0A7C4FFE6_THEPE</name>
<keyword evidence="3" id="KW-0489">Methyltransferase</keyword>
<sequence>MSAAEQLERFYRLFPWVEDPFSPGGRARYESALKLFRQLLEHDWLKDLPSRGELSIVDICGGTGVGGVALAKALAEKGIRVQLTVIDLRSSALKVAEEFSAAELGAPADVRRVDARELHAMGARYDVALLYGLSTPHFDAFSLVRVFASAAESLVEDGLLLVEEHDRFYSMAVLGRYRDVFYEGGEERGVLSFEVGYDPLRGVVKRLFLDPVTGERVTHEIRYWDLAGPLALAWLFFEDVDFVQYPGRLHRGIIIAKSPRRKLHPEDLGQPRCLRQPEDRHAQH</sequence>
<evidence type="ECO:0000313" key="3">
    <source>
        <dbReference type="EMBL" id="HGI43830.1"/>
    </source>
</evidence>